<feature type="domain" description="Ezrin/radixin/moesin C-terminal" evidence="1">
    <location>
        <begin position="1"/>
        <end position="29"/>
    </location>
</feature>
<proteinExistence type="predicted"/>
<dbReference type="GO" id="GO:0003779">
    <property type="term" value="F:actin binding"/>
    <property type="evidence" value="ECO:0007669"/>
    <property type="project" value="InterPro"/>
</dbReference>
<dbReference type="InterPro" id="IPR008954">
    <property type="entry name" value="Moesin_tail_sf"/>
</dbReference>
<reference evidence="2" key="1">
    <citation type="submission" date="2022-03" db="EMBL/GenBank/DDBJ databases">
        <title>Genomic analyses of argali, domestic sheep and their hybrids provide insights into chromosomal evolution, heterosis and genetic basis of agronomic traits.</title>
        <authorList>
            <person name="Li M."/>
        </authorList>
    </citation>
    <scope>NUCLEOTIDE SEQUENCE</scope>
    <source>
        <strain evidence="2">CAU-MHL-2022a</strain>
        <tissue evidence="2">Skin</tissue>
    </source>
</reference>
<dbReference type="InterPro" id="IPR011259">
    <property type="entry name" value="ERM_C_dom"/>
</dbReference>
<comment type="caution">
    <text evidence="2">The sequence shown here is derived from an EMBL/GenBank/DDBJ whole genome shotgun (WGS) entry which is preliminary data.</text>
</comment>
<dbReference type="Pfam" id="PF00769">
    <property type="entry name" value="ERM_C"/>
    <property type="match status" value="1"/>
</dbReference>
<sequence length="75" mass="8421">MRQGRDKNKTLRQIRQGNTKQRIDEFEAMPLRGAKSTTQTEKGNQALKGHWVSLSDAASKSGNQTILVFSHVPQN</sequence>
<evidence type="ECO:0000259" key="1">
    <source>
        <dbReference type="Pfam" id="PF00769"/>
    </source>
</evidence>
<name>A0AAD4TSA5_OVIAM</name>
<dbReference type="AlphaFoldDB" id="A0AAD4TSA5"/>
<accession>A0AAD4TSA5</accession>
<organism evidence="2 3">
    <name type="scientific">Ovis ammon polii</name>
    <dbReference type="NCBI Taxonomy" id="230172"/>
    <lineage>
        <taxon>Eukaryota</taxon>
        <taxon>Metazoa</taxon>
        <taxon>Chordata</taxon>
        <taxon>Craniata</taxon>
        <taxon>Vertebrata</taxon>
        <taxon>Euteleostomi</taxon>
        <taxon>Mammalia</taxon>
        <taxon>Eutheria</taxon>
        <taxon>Laurasiatheria</taxon>
        <taxon>Artiodactyla</taxon>
        <taxon>Ruminantia</taxon>
        <taxon>Pecora</taxon>
        <taxon>Bovidae</taxon>
        <taxon>Caprinae</taxon>
        <taxon>Ovis</taxon>
    </lineage>
</organism>
<evidence type="ECO:0000313" key="2">
    <source>
        <dbReference type="EMBL" id="KAI4533463.1"/>
    </source>
</evidence>
<dbReference type="SUPFAM" id="SSF48678">
    <property type="entry name" value="Moesin tail domain"/>
    <property type="match status" value="1"/>
</dbReference>
<keyword evidence="3" id="KW-1185">Reference proteome</keyword>
<dbReference type="EMBL" id="JAKZEL010000020">
    <property type="protein sequence ID" value="KAI4533463.1"/>
    <property type="molecule type" value="Genomic_DNA"/>
</dbReference>
<evidence type="ECO:0000313" key="3">
    <source>
        <dbReference type="Proteomes" id="UP001214576"/>
    </source>
</evidence>
<dbReference type="Proteomes" id="UP001214576">
    <property type="component" value="Unassembled WGS sequence"/>
</dbReference>
<gene>
    <name evidence="2" type="ORF">MG293_016482</name>
</gene>
<dbReference type="Gene3D" id="6.10.360.10">
    <property type="match status" value="1"/>
</dbReference>
<protein>
    <recommendedName>
        <fullName evidence="1">Ezrin/radixin/moesin C-terminal domain-containing protein</fullName>
    </recommendedName>
</protein>